<name>A0A5B8RA61_9ZZZZ</name>
<feature type="domain" description="Glycosyltransferase 2-like" evidence="4">
    <location>
        <begin position="26"/>
        <end position="202"/>
    </location>
</feature>
<accession>A0A5B8RA61</accession>
<dbReference type="InterPro" id="IPR029044">
    <property type="entry name" value="Nucleotide-diphossugar_trans"/>
</dbReference>
<dbReference type="SUPFAM" id="SSF53448">
    <property type="entry name" value="Nucleotide-diphospho-sugar transferases"/>
    <property type="match status" value="1"/>
</dbReference>
<evidence type="ECO:0000256" key="3">
    <source>
        <dbReference type="ARBA" id="ARBA00022679"/>
    </source>
</evidence>
<evidence type="ECO:0000313" key="5">
    <source>
        <dbReference type="EMBL" id="QEA05650.1"/>
    </source>
</evidence>
<protein>
    <recommendedName>
        <fullName evidence="4">Glycosyltransferase 2-like domain-containing protein</fullName>
    </recommendedName>
</protein>
<evidence type="ECO:0000256" key="1">
    <source>
        <dbReference type="ARBA" id="ARBA00006739"/>
    </source>
</evidence>
<keyword evidence="3" id="KW-0808">Transferase</keyword>
<evidence type="ECO:0000256" key="2">
    <source>
        <dbReference type="ARBA" id="ARBA00022676"/>
    </source>
</evidence>
<evidence type="ECO:0000259" key="4">
    <source>
        <dbReference type="Pfam" id="PF00535"/>
    </source>
</evidence>
<dbReference type="GO" id="GO:0016757">
    <property type="term" value="F:glycosyltransferase activity"/>
    <property type="evidence" value="ECO:0007669"/>
    <property type="project" value="UniProtKB-KW"/>
</dbReference>
<dbReference type="EMBL" id="MN079106">
    <property type="protein sequence ID" value="QEA05650.1"/>
    <property type="molecule type" value="Genomic_DNA"/>
</dbReference>
<dbReference type="InterPro" id="IPR001173">
    <property type="entry name" value="Glyco_trans_2-like"/>
</dbReference>
<keyword evidence="2" id="KW-0328">Glycosyltransferase</keyword>
<comment type="similarity">
    <text evidence="1">Belongs to the glycosyltransferase 2 family.</text>
</comment>
<reference evidence="5" key="1">
    <citation type="submission" date="2019-06" db="EMBL/GenBank/DDBJ databases">
        <authorList>
            <person name="Murdoch R.W."/>
            <person name="Fathepure B."/>
        </authorList>
    </citation>
    <scope>NUCLEOTIDE SEQUENCE</scope>
</reference>
<dbReference type="PANTHER" id="PTHR43179:SF12">
    <property type="entry name" value="GALACTOFURANOSYLTRANSFERASE GLFT2"/>
    <property type="match status" value="1"/>
</dbReference>
<dbReference type="Gene3D" id="3.90.550.10">
    <property type="entry name" value="Spore Coat Polysaccharide Biosynthesis Protein SpsA, Chain A"/>
    <property type="match status" value="1"/>
</dbReference>
<sequence>MNATLKNKTSVSQKTRTNSLWPEVGVVVLNWNNYEDSARCLSSLEAITYDSHSVYLVDNDSQDGSGKKLFDEFHDSGVQFVFNERNLGFAAGCNRGIKKALDDGCDYILLLNNDCIVYDKDFIRKSVMASESNKNIGIVGGKILFWPDTQRIWSTGGYIKFWGSEVHIGHGEKDKGQYDRAADRRFISGALMLIKREIFDHLGLLPEVYFFGKEEWEFSTRAARLGYRLLYHPNFSVYHEASNSHDSRDPTYVYNGTLSKILYKRRNLAKLQFWVWFAIYKLYVRHLFSFKYRLHKRRYLQGVRVNVLRQAMIEAVRDAPRTDKISEEMLIDFRNRMRDNDT</sequence>
<organism evidence="5">
    <name type="scientific">uncultured organism</name>
    <dbReference type="NCBI Taxonomy" id="155900"/>
    <lineage>
        <taxon>unclassified sequences</taxon>
        <taxon>environmental samples</taxon>
    </lineage>
</organism>
<dbReference type="AlphaFoldDB" id="A0A5B8RA61"/>
<proteinExistence type="inferred from homology"/>
<dbReference type="Pfam" id="PF00535">
    <property type="entry name" value="Glycos_transf_2"/>
    <property type="match status" value="1"/>
</dbReference>
<gene>
    <name evidence="5" type="ORF">KBTEX_01973</name>
</gene>
<dbReference type="CDD" id="cd04186">
    <property type="entry name" value="GT_2_like_c"/>
    <property type="match status" value="1"/>
</dbReference>
<dbReference type="PANTHER" id="PTHR43179">
    <property type="entry name" value="RHAMNOSYLTRANSFERASE WBBL"/>
    <property type="match status" value="1"/>
</dbReference>